<name>K1ST23_9ZZZZ</name>
<dbReference type="PANTHER" id="PTHR43298:SF2">
    <property type="entry name" value="FMN_FAD EXPORTER YEEO-RELATED"/>
    <property type="match status" value="1"/>
</dbReference>
<dbReference type="GO" id="GO:0042910">
    <property type="term" value="F:xenobiotic transmembrane transporter activity"/>
    <property type="evidence" value="ECO:0007669"/>
    <property type="project" value="InterPro"/>
</dbReference>
<keyword evidence="2" id="KW-1133">Transmembrane helix</keyword>
<keyword evidence="2" id="KW-0472">Membrane</keyword>
<gene>
    <name evidence="3" type="ORF">LEA_14551</name>
</gene>
<organism evidence="3">
    <name type="scientific">human gut metagenome</name>
    <dbReference type="NCBI Taxonomy" id="408170"/>
    <lineage>
        <taxon>unclassified sequences</taxon>
        <taxon>metagenomes</taxon>
        <taxon>organismal metagenomes</taxon>
    </lineage>
</organism>
<feature type="transmembrane region" description="Helical" evidence="2">
    <location>
        <begin position="98"/>
        <end position="120"/>
    </location>
</feature>
<dbReference type="Pfam" id="PF01554">
    <property type="entry name" value="MatE"/>
    <property type="match status" value="1"/>
</dbReference>
<dbReference type="InterPro" id="IPR050222">
    <property type="entry name" value="MATE_MdtK"/>
</dbReference>
<proteinExistence type="predicted"/>
<dbReference type="EMBL" id="AJWY01009905">
    <property type="protein sequence ID" value="EKC57020.1"/>
    <property type="molecule type" value="Genomic_DNA"/>
</dbReference>
<sequence>MYRFSTYKRQYKANLKLALPVVMTQLGQILVQVADNVMVGRYGGDDPTPLAATSFGGSVFFILFIAGVGIALGLTPLIGELYAQGDRCKSSQYLQNGLMFYTLLGFLVCGLQLAVIPLMYHMG</sequence>
<evidence type="ECO:0000313" key="3">
    <source>
        <dbReference type="EMBL" id="EKC57020.1"/>
    </source>
</evidence>
<feature type="transmembrane region" description="Helical" evidence="2">
    <location>
        <begin position="15"/>
        <end position="34"/>
    </location>
</feature>
<evidence type="ECO:0000256" key="2">
    <source>
        <dbReference type="SAM" id="Phobius"/>
    </source>
</evidence>
<keyword evidence="1" id="KW-0813">Transport</keyword>
<keyword evidence="2" id="KW-0812">Transmembrane</keyword>
<feature type="transmembrane region" description="Helical" evidence="2">
    <location>
        <begin position="54"/>
        <end position="78"/>
    </location>
</feature>
<feature type="non-terminal residue" evidence="3">
    <location>
        <position position="123"/>
    </location>
</feature>
<comment type="caution">
    <text evidence="3">The sequence shown here is derived from an EMBL/GenBank/DDBJ whole genome shotgun (WGS) entry which is preliminary data.</text>
</comment>
<reference evidence="3" key="1">
    <citation type="journal article" date="2013" name="Environ. Microbiol.">
        <title>Microbiota from the distal guts of lean and obese adolescents exhibit partial functional redundancy besides clear differences in community structure.</title>
        <authorList>
            <person name="Ferrer M."/>
            <person name="Ruiz A."/>
            <person name="Lanza F."/>
            <person name="Haange S.B."/>
            <person name="Oberbach A."/>
            <person name="Till H."/>
            <person name="Bargiela R."/>
            <person name="Campoy C."/>
            <person name="Segura M.T."/>
            <person name="Richter M."/>
            <person name="von Bergen M."/>
            <person name="Seifert J."/>
            <person name="Suarez A."/>
        </authorList>
    </citation>
    <scope>NUCLEOTIDE SEQUENCE</scope>
</reference>
<protein>
    <submittedName>
        <fullName evidence="3">Mate efflux family protein</fullName>
    </submittedName>
</protein>
<dbReference type="GO" id="GO:0015297">
    <property type="term" value="F:antiporter activity"/>
    <property type="evidence" value="ECO:0007669"/>
    <property type="project" value="InterPro"/>
</dbReference>
<dbReference type="AlphaFoldDB" id="K1ST23"/>
<evidence type="ECO:0000256" key="1">
    <source>
        <dbReference type="ARBA" id="ARBA00022448"/>
    </source>
</evidence>
<dbReference type="InterPro" id="IPR002528">
    <property type="entry name" value="MATE_fam"/>
</dbReference>
<dbReference type="GO" id="GO:0005886">
    <property type="term" value="C:plasma membrane"/>
    <property type="evidence" value="ECO:0007669"/>
    <property type="project" value="TreeGrafter"/>
</dbReference>
<accession>K1ST23</accession>
<dbReference type="PANTHER" id="PTHR43298">
    <property type="entry name" value="MULTIDRUG RESISTANCE PROTEIN NORM-RELATED"/>
    <property type="match status" value="1"/>
</dbReference>